<evidence type="ECO:0000256" key="7">
    <source>
        <dbReference type="ARBA" id="ARBA00023136"/>
    </source>
</evidence>
<evidence type="ECO:0000259" key="9">
    <source>
        <dbReference type="PROSITE" id="PS51012"/>
    </source>
</evidence>
<feature type="transmembrane region" description="Helical" evidence="8">
    <location>
        <begin position="300"/>
        <end position="320"/>
    </location>
</feature>
<evidence type="ECO:0000256" key="4">
    <source>
        <dbReference type="ARBA" id="ARBA00022475"/>
    </source>
</evidence>
<feature type="transmembrane region" description="Helical" evidence="8">
    <location>
        <begin position="359"/>
        <end position="378"/>
    </location>
</feature>
<sequence length="383" mass="41473">MSAAKSSGAERLHRSLHRVRALVVKELLAVLRDRKSRMVLILPPLLQLTIFAFAATLEVKNIALAVLDKDGGKAAVELVQRFSGSPSFSRVYPLASQGEVATALEDEKAMAVLVLGQDFSRDVAAGRPAEAQLLLDGRRSNSAQIVQGYAQSIVEQYNRDLAERYGQPGPPATLVARNWFNPNLDYLWFTVPNLIGMLTMVVGLIVTALSVARERELGTFDQLLVSPLSPREILAGKTIPAMILGAVESVLIVVAAIVAFRIPCVGSLFVLALAMLLFLFSVVGFGLFISSLCNTQQQAILGTFTFMMPATLLSGFATPIETMPMFLQVVSLANPLRHFLVAVRAIMLKGMPAFMVLDTLWPLVVIGAVTLALAGWLFRRGIG</sequence>
<dbReference type="Proteomes" id="UP000198324">
    <property type="component" value="Unassembled WGS sequence"/>
</dbReference>
<dbReference type="PROSITE" id="PS51012">
    <property type="entry name" value="ABC_TM2"/>
    <property type="match status" value="1"/>
</dbReference>
<reference evidence="10 11" key="1">
    <citation type="submission" date="2017-06" db="EMBL/GenBank/DDBJ databases">
        <authorList>
            <person name="Kim H.J."/>
            <person name="Triplett B.A."/>
        </authorList>
    </citation>
    <scope>NUCLEOTIDE SEQUENCE [LARGE SCALE GENOMIC DNA]</scope>
    <source>
        <strain evidence="10 11">DSM 13116</strain>
    </source>
</reference>
<evidence type="ECO:0000313" key="11">
    <source>
        <dbReference type="Proteomes" id="UP000198324"/>
    </source>
</evidence>
<protein>
    <submittedName>
        <fullName evidence="10">ABC-2 type transport system permease protein</fullName>
    </submittedName>
</protein>
<evidence type="ECO:0000256" key="2">
    <source>
        <dbReference type="ARBA" id="ARBA00007783"/>
    </source>
</evidence>
<proteinExistence type="inferred from homology"/>
<dbReference type="InterPro" id="IPR013525">
    <property type="entry name" value="ABC2_TM"/>
</dbReference>
<keyword evidence="6 8" id="KW-1133">Transmembrane helix</keyword>
<dbReference type="GO" id="GO:0005886">
    <property type="term" value="C:plasma membrane"/>
    <property type="evidence" value="ECO:0007669"/>
    <property type="project" value="UniProtKB-SubCell"/>
</dbReference>
<evidence type="ECO:0000256" key="6">
    <source>
        <dbReference type="ARBA" id="ARBA00022989"/>
    </source>
</evidence>
<evidence type="ECO:0000256" key="5">
    <source>
        <dbReference type="ARBA" id="ARBA00022692"/>
    </source>
</evidence>
<comment type="subcellular location">
    <subcellularLocation>
        <location evidence="1">Cell membrane</location>
        <topology evidence="1">Multi-pass membrane protein</topology>
    </subcellularLocation>
</comment>
<feature type="transmembrane region" description="Helical" evidence="8">
    <location>
        <begin position="268"/>
        <end position="288"/>
    </location>
</feature>
<name>A0A238YX76_9BACT</name>
<feature type="transmembrane region" description="Helical" evidence="8">
    <location>
        <begin position="38"/>
        <end position="57"/>
    </location>
</feature>
<accession>A0A238YX76</accession>
<evidence type="ECO:0000313" key="10">
    <source>
        <dbReference type="EMBL" id="SNR75562.1"/>
    </source>
</evidence>
<keyword evidence="3" id="KW-0813">Transport</keyword>
<dbReference type="RefSeq" id="WP_089272472.1">
    <property type="nucleotide sequence ID" value="NZ_FZOC01000002.1"/>
</dbReference>
<dbReference type="InterPro" id="IPR047817">
    <property type="entry name" value="ABC2_TM_bact-type"/>
</dbReference>
<dbReference type="PANTHER" id="PTHR30294">
    <property type="entry name" value="MEMBRANE COMPONENT OF ABC TRANSPORTER YHHJ-RELATED"/>
    <property type="match status" value="1"/>
</dbReference>
<comment type="similarity">
    <text evidence="2">Belongs to the ABC-2 integral membrane protein family.</text>
</comment>
<feature type="transmembrane region" description="Helical" evidence="8">
    <location>
        <begin position="186"/>
        <end position="212"/>
    </location>
</feature>
<keyword evidence="5 8" id="KW-0812">Transmembrane</keyword>
<keyword evidence="11" id="KW-1185">Reference proteome</keyword>
<dbReference type="EMBL" id="FZOC01000002">
    <property type="protein sequence ID" value="SNR75562.1"/>
    <property type="molecule type" value="Genomic_DNA"/>
</dbReference>
<dbReference type="AlphaFoldDB" id="A0A238YX76"/>
<organism evidence="10 11">
    <name type="scientific">Humidesulfovibrio mexicanus</name>
    <dbReference type="NCBI Taxonomy" id="147047"/>
    <lineage>
        <taxon>Bacteria</taxon>
        <taxon>Pseudomonadati</taxon>
        <taxon>Thermodesulfobacteriota</taxon>
        <taxon>Desulfovibrionia</taxon>
        <taxon>Desulfovibrionales</taxon>
        <taxon>Desulfovibrionaceae</taxon>
        <taxon>Humidesulfovibrio</taxon>
    </lineage>
</organism>
<feature type="transmembrane region" description="Helical" evidence="8">
    <location>
        <begin position="241"/>
        <end position="262"/>
    </location>
</feature>
<dbReference type="Gene3D" id="3.40.1710.10">
    <property type="entry name" value="abc type-2 transporter like domain"/>
    <property type="match status" value="1"/>
</dbReference>
<evidence type="ECO:0000256" key="3">
    <source>
        <dbReference type="ARBA" id="ARBA00022448"/>
    </source>
</evidence>
<gene>
    <name evidence="10" type="ORF">SAMN04488503_1057</name>
</gene>
<dbReference type="OrthoDB" id="9808686at2"/>
<evidence type="ECO:0000256" key="8">
    <source>
        <dbReference type="SAM" id="Phobius"/>
    </source>
</evidence>
<dbReference type="PANTHER" id="PTHR30294:SF44">
    <property type="entry name" value="MULTIDRUG ABC TRANSPORTER PERMEASE YBHR-RELATED"/>
    <property type="match status" value="1"/>
</dbReference>
<dbReference type="InterPro" id="IPR051449">
    <property type="entry name" value="ABC-2_transporter_component"/>
</dbReference>
<keyword evidence="7 8" id="KW-0472">Membrane</keyword>
<dbReference type="Pfam" id="PF12698">
    <property type="entry name" value="ABC2_membrane_3"/>
    <property type="match status" value="1"/>
</dbReference>
<keyword evidence="4" id="KW-1003">Cell membrane</keyword>
<evidence type="ECO:0000256" key="1">
    <source>
        <dbReference type="ARBA" id="ARBA00004651"/>
    </source>
</evidence>
<feature type="domain" description="ABC transmembrane type-2" evidence="9">
    <location>
        <begin position="147"/>
        <end position="381"/>
    </location>
</feature>
<dbReference type="GO" id="GO:0140359">
    <property type="term" value="F:ABC-type transporter activity"/>
    <property type="evidence" value="ECO:0007669"/>
    <property type="project" value="InterPro"/>
</dbReference>